<dbReference type="Proteomes" id="UP000321272">
    <property type="component" value="Chromosome"/>
</dbReference>
<sequence>MPRYSFKIDPCPQEEGYGWVLRYFEDDWEIPGYEIFAVPRDVEWMKRVEYENAKFAGELWIEEMVEGGVDVVEAQAESEPDPSQLSFKLEK</sequence>
<organism evidence="1 2">
    <name type="scientific">Pistricoccus aurantiacus</name>
    <dbReference type="NCBI Taxonomy" id="1883414"/>
    <lineage>
        <taxon>Bacteria</taxon>
        <taxon>Pseudomonadati</taxon>
        <taxon>Pseudomonadota</taxon>
        <taxon>Gammaproteobacteria</taxon>
        <taxon>Oceanospirillales</taxon>
        <taxon>Halomonadaceae</taxon>
        <taxon>Pistricoccus</taxon>
    </lineage>
</organism>
<name>A0A5B8SS73_9GAMM</name>
<protein>
    <submittedName>
        <fullName evidence="1">Uncharacterized protein</fullName>
    </submittedName>
</protein>
<reference evidence="1 2" key="1">
    <citation type="submission" date="2019-06" db="EMBL/GenBank/DDBJ databases">
        <title>Genome analyses of bacteria isolated from kimchi.</title>
        <authorList>
            <person name="Lee S."/>
            <person name="Ahn S."/>
            <person name="Roh S."/>
        </authorList>
    </citation>
    <scope>NUCLEOTIDE SEQUENCE [LARGE SCALE GENOMIC DNA]</scope>
    <source>
        <strain evidence="1 2">CBA4606</strain>
    </source>
</reference>
<dbReference type="KEGG" id="paur:FGL86_08730"/>
<accession>A0A5B8SS73</accession>
<keyword evidence="2" id="KW-1185">Reference proteome</keyword>
<gene>
    <name evidence="1" type="ORF">FGL86_08730</name>
</gene>
<dbReference type="OrthoDB" id="6183350at2"/>
<dbReference type="AlphaFoldDB" id="A0A5B8SS73"/>
<dbReference type="RefSeq" id="WP_147184206.1">
    <property type="nucleotide sequence ID" value="NZ_CP042382.1"/>
</dbReference>
<evidence type="ECO:0000313" key="1">
    <source>
        <dbReference type="EMBL" id="QEA39151.1"/>
    </source>
</evidence>
<dbReference type="EMBL" id="CP042382">
    <property type="protein sequence ID" value="QEA39151.1"/>
    <property type="molecule type" value="Genomic_DNA"/>
</dbReference>
<proteinExistence type="predicted"/>
<evidence type="ECO:0000313" key="2">
    <source>
        <dbReference type="Proteomes" id="UP000321272"/>
    </source>
</evidence>